<dbReference type="Proteomes" id="UP000306509">
    <property type="component" value="Unassembled WGS sequence"/>
</dbReference>
<protein>
    <submittedName>
        <fullName evidence="6">sn-glycerol-3-phosphate-binding periplasmic protein UgpB</fullName>
    </submittedName>
</protein>
<keyword evidence="2" id="KW-0813">Transport</keyword>
<gene>
    <name evidence="6" type="primary">ugpB_2</name>
    <name evidence="6" type="ORF">DSM106044_03281</name>
</gene>
<evidence type="ECO:0000256" key="1">
    <source>
        <dbReference type="ARBA" id="ARBA00008520"/>
    </source>
</evidence>
<dbReference type="STRING" id="180332.GCA_000797495_04587"/>
<accession>A0A4U8QD42</accession>
<name>A0A4U8QD42_9FIRM</name>
<dbReference type="InterPro" id="IPR006059">
    <property type="entry name" value="SBP"/>
</dbReference>
<dbReference type="RefSeq" id="WP_138003004.1">
    <property type="nucleotide sequence ID" value="NZ_QGQD01000062.1"/>
</dbReference>
<dbReference type="CDD" id="cd14748">
    <property type="entry name" value="PBP2_UgpB"/>
    <property type="match status" value="1"/>
</dbReference>
<dbReference type="EMBL" id="QGQD01000062">
    <property type="protein sequence ID" value="TLC99895.1"/>
    <property type="molecule type" value="Genomic_DNA"/>
</dbReference>
<feature type="region of interest" description="Disordered" evidence="4">
    <location>
        <begin position="20"/>
        <end position="82"/>
    </location>
</feature>
<dbReference type="PANTHER" id="PTHR30061">
    <property type="entry name" value="MALTOSE-BINDING PERIPLASMIC PROTEIN"/>
    <property type="match status" value="1"/>
</dbReference>
<keyword evidence="7" id="KW-1185">Reference proteome</keyword>
<reference evidence="6 7" key="1">
    <citation type="journal article" date="2019" name="Anaerobe">
        <title>Detection of Robinsoniella peoriensis in multiple bone samples of a trauma patient.</title>
        <authorList>
            <person name="Schrottner P."/>
            <person name="Hartwich K."/>
            <person name="Bunk B."/>
            <person name="Schober I."/>
            <person name="Helbig S."/>
            <person name="Rudolph W.W."/>
            <person name="Gunzer F."/>
        </authorList>
    </citation>
    <scope>NUCLEOTIDE SEQUENCE [LARGE SCALE GENOMIC DNA]</scope>
    <source>
        <strain evidence="6 7">DSM 106044</strain>
    </source>
</reference>
<evidence type="ECO:0000256" key="5">
    <source>
        <dbReference type="SAM" id="SignalP"/>
    </source>
</evidence>
<dbReference type="GO" id="GO:0015768">
    <property type="term" value="P:maltose transport"/>
    <property type="evidence" value="ECO:0007669"/>
    <property type="project" value="TreeGrafter"/>
</dbReference>
<dbReference type="GO" id="GO:0055052">
    <property type="term" value="C:ATP-binding cassette (ABC) transporter complex, substrate-binding subunit-containing"/>
    <property type="evidence" value="ECO:0007669"/>
    <property type="project" value="TreeGrafter"/>
</dbReference>
<feature type="compositionally biased region" description="Polar residues" evidence="4">
    <location>
        <begin position="67"/>
        <end position="82"/>
    </location>
</feature>
<organism evidence="6 7">
    <name type="scientific">Robinsoniella peoriensis</name>
    <dbReference type="NCBI Taxonomy" id="180332"/>
    <lineage>
        <taxon>Bacteria</taxon>
        <taxon>Bacillati</taxon>
        <taxon>Bacillota</taxon>
        <taxon>Clostridia</taxon>
        <taxon>Lachnospirales</taxon>
        <taxon>Lachnospiraceae</taxon>
        <taxon>Robinsoniella</taxon>
    </lineage>
</organism>
<keyword evidence="3 5" id="KW-0732">Signal</keyword>
<feature type="compositionally biased region" description="Basic and acidic residues" evidence="4">
    <location>
        <begin position="33"/>
        <end position="43"/>
    </location>
</feature>
<comment type="caution">
    <text evidence="6">The sequence shown here is derived from an EMBL/GenBank/DDBJ whole genome shotgun (WGS) entry which is preliminary data.</text>
</comment>
<feature type="signal peptide" evidence="5">
    <location>
        <begin position="1"/>
        <end position="21"/>
    </location>
</feature>
<dbReference type="GO" id="GO:0042956">
    <property type="term" value="P:maltodextrin transmembrane transport"/>
    <property type="evidence" value="ECO:0007669"/>
    <property type="project" value="TreeGrafter"/>
</dbReference>
<dbReference type="PROSITE" id="PS51257">
    <property type="entry name" value="PROKAR_LIPOPROTEIN"/>
    <property type="match status" value="1"/>
</dbReference>
<dbReference type="Gene3D" id="3.40.190.10">
    <property type="entry name" value="Periplasmic binding protein-like II"/>
    <property type="match status" value="1"/>
</dbReference>
<dbReference type="GO" id="GO:1901982">
    <property type="term" value="F:maltose binding"/>
    <property type="evidence" value="ECO:0007669"/>
    <property type="project" value="TreeGrafter"/>
</dbReference>
<proteinExistence type="inferred from homology"/>
<dbReference type="Pfam" id="PF13416">
    <property type="entry name" value="SBP_bac_8"/>
    <property type="match status" value="1"/>
</dbReference>
<evidence type="ECO:0000256" key="4">
    <source>
        <dbReference type="SAM" id="MobiDB-lite"/>
    </source>
</evidence>
<evidence type="ECO:0000256" key="2">
    <source>
        <dbReference type="ARBA" id="ARBA00022448"/>
    </source>
</evidence>
<sequence precursor="true">MKAKKFWSLLLAASLTAGALAGCGGSTSGSKETTSENGKEATENSKAPGDAGSTGEEKGTDTPAASGEQSSDGQSPDEQSSGEAVTLDFWNVFTGSDGDILREIVDNYNAANTDNITINMDIMPNDTLQQKLPAAIATNTAPDFVLFGIENIAPYVSNDSLEDISDFWETTGVDKTNFLDNVVDLSCVDGKLYGVPMQYNVQYLYWNKDMFTAAGLDPETPPATMEELAQFAEKLTDESKRQYGLALPTNVTYMQFLWANGGDADDPDKNENLLDSEANVKTLEWLQDLAVNKKVTPMNLTGPDADTMLQAGQIAMYMSGPWQINGLKEAGINFGIAPCVSGSAGAFSPAGGCSYMIPKGIDDTKKTAVYKFMKYWLSDDTLKEWSQRNGFPVWSKSLMEDPEIKNDEVLNSISKATEIGRSYNLGYSLASQIDNDVMIPMFEKVITGAAAPDAALGEAVTAMDKVLGK</sequence>
<evidence type="ECO:0000313" key="6">
    <source>
        <dbReference type="EMBL" id="TLC99895.1"/>
    </source>
</evidence>
<dbReference type="PANTHER" id="PTHR30061:SF50">
    <property type="entry name" value="MALTOSE_MALTODEXTRIN-BINDING PERIPLASMIC PROTEIN"/>
    <property type="match status" value="1"/>
</dbReference>
<evidence type="ECO:0000313" key="7">
    <source>
        <dbReference type="Proteomes" id="UP000306509"/>
    </source>
</evidence>
<dbReference type="AlphaFoldDB" id="A0A4U8QD42"/>
<feature type="chain" id="PRO_5039708321" evidence="5">
    <location>
        <begin position="22"/>
        <end position="469"/>
    </location>
</feature>
<dbReference type="SUPFAM" id="SSF53850">
    <property type="entry name" value="Periplasmic binding protein-like II"/>
    <property type="match status" value="1"/>
</dbReference>
<comment type="similarity">
    <text evidence="1">Belongs to the bacterial solute-binding protein 1 family.</text>
</comment>
<evidence type="ECO:0000256" key="3">
    <source>
        <dbReference type="ARBA" id="ARBA00022729"/>
    </source>
</evidence>